<organism evidence="6 7">
    <name type="scientific">Ramlibacter pallidus</name>
    <dbReference type="NCBI Taxonomy" id="2780087"/>
    <lineage>
        <taxon>Bacteria</taxon>
        <taxon>Pseudomonadati</taxon>
        <taxon>Pseudomonadota</taxon>
        <taxon>Betaproteobacteria</taxon>
        <taxon>Burkholderiales</taxon>
        <taxon>Comamonadaceae</taxon>
        <taxon>Ramlibacter</taxon>
    </lineage>
</organism>
<dbReference type="InterPro" id="IPR036388">
    <property type="entry name" value="WH-like_DNA-bd_sf"/>
</dbReference>
<comment type="similarity">
    <text evidence="1">Belongs to the LysR transcriptional regulatory family.</text>
</comment>
<evidence type="ECO:0000256" key="4">
    <source>
        <dbReference type="ARBA" id="ARBA00023163"/>
    </source>
</evidence>
<dbReference type="EMBL" id="JADDIV010000002">
    <property type="protein sequence ID" value="MBE7367669.1"/>
    <property type="molecule type" value="Genomic_DNA"/>
</dbReference>
<dbReference type="Pfam" id="PF00126">
    <property type="entry name" value="HTH_1"/>
    <property type="match status" value="1"/>
</dbReference>
<keyword evidence="4" id="KW-0804">Transcription</keyword>
<gene>
    <name evidence="6" type="ORF">IM787_08840</name>
</gene>
<dbReference type="PANTHER" id="PTHR30419">
    <property type="entry name" value="HTH-TYPE TRANSCRIPTIONAL REGULATOR YBHD"/>
    <property type="match status" value="1"/>
</dbReference>
<dbReference type="SUPFAM" id="SSF53850">
    <property type="entry name" value="Periplasmic binding protein-like II"/>
    <property type="match status" value="1"/>
</dbReference>
<dbReference type="PRINTS" id="PR00039">
    <property type="entry name" value="HTHLYSR"/>
</dbReference>
<dbReference type="InterPro" id="IPR036390">
    <property type="entry name" value="WH_DNA-bd_sf"/>
</dbReference>
<dbReference type="Pfam" id="PF03466">
    <property type="entry name" value="LysR_substrate"/>
    <property type="match status" value="1"/>
</dbReference>
<dbReference type="InterPro" id="IPR005119">
    <property type="entry name" value="LysR_subst-bd"/>
</dbReference>
<dbReference type="SUPFAM" id="SSF46785">
    <property type="entry name" value="Winged helix' DNA-binding domain"/>
    <property type="match status" value="1"/>
</dbReference>
<keyword evidence="3" id="KW-0238">DNA-binding</keyword>
<evidence type="ECO:0000256" key="3">
    <source>
        <dbReference type="ARBA" id="ARBA00023125"/>
    </source>
</evidence>
<dbReference type="Gene3D" id="1.10.10.10">
    <property type="entry name" value="Winged helix-like DNA-binding domain superfamily/Winged helix DNA-binding domain"/>
    <property type="match status" value="1"/>
</dbReference>
<comment type="caution">
    <text evidence="6">The sequence shown here is derived from an EMBL/GenBank/DDBJ whole genome shotgun (WGS) entry which is preliminary data.</text>
</comment>
<keyword evidence="7" id="KW-1185">Reference proteome</keyword>
<dbReference type="Gene3D" id="3.40.190.290">
    <property type="match status" value="1"/>
</dbReference>
<name>A0ABR9S3K3_9BURK</name>
<dbReference type="CDD" id="cd05466">
    <property type="entry name" value="PBP2_LTTR_substrate"/>
    <property type="match status" value="1"/>
</dbReference>
<evidence type="ECO:0000256" key="1">
    <source>
        <dbReference type="ARBA" id="ARBA00009437"/>
    </source>
</evidence>
<evidence type="ECO:0000259" key="5">
    <source>
        <dbReference type="PROSITE" id="PS50931"/>
    </source>
</evidence>
<accession>A0ABR9S3K3</accession>
<dbReference type="Proteomes" id="UP000806285">
    <property type="component" value="Unassembled WGS sequence"/>
</dbReference>
<feature type="domain" description="HTH lysR-type" evidence="5">
    <location>
        <begin position="4"/>
        <end position="61"/>
    </location>
</feature>
<dbReference type="RefSeq" id="WP_193676253.1">
    <property type="nucleotide sequence ID" value="NZ_JADDIV010000002.1"/>
</dbReference>
<evidence type="ECO:0000256" key="2">
    <source>
        <dbReference type="ARBA" id="ARBA00023015"/>
    </source>
</evidence>
<sequence>MRELNLDQLRTLVTAVDLGTLSAASQALHLAQPTVSLHVSELESRLGAQLLLRGPRRVQPTPAGETLLAHARRLLREADDAVQAVQRQQQGVTGRVRLGTSTGMLVYLLPELLREMAAAHPDVDAEVSIVGTNDGLARLQAGTLDVVLIAPPQAAGDLVVSRWRRDPMMAFLPRDWKAPRHATPQWLAARPLIANDASTRLYRQTVEWFATAGIVPRARIELNYNEAMKSLVAAGYGAAILPMEGPAERHTVLGVQVVPLKPRLTRETVIVHRALPLLSGAARGLLSILKEHAGGTA</sequence>
<evidence type="ECO:0000313" key="7">
    <source>
        <dbReference type="Proteomes" id="UP000806285"/>
    </source>
</evidence>
<evidence type="ECO:0000313" key="6">
    <source>
        <dbReference type="EMBL" id="MBE7367669.1"/>
    </source>
</evidence>
<dbReference type="PROSITE" id="PS50931">
    <property type="entry name" value="HTH_LYSR"/>
    <property type="match status" value="1"/>
</dbReference>
<dbReference type="InterPro" id="IPR050950">
    <property type="entry name" value="HTH-type_LysR_regulators"/>
</dbReference>
<protein>
    <submittedName>
        <fullName evidence="6">LysR family transcriptional regulator</fullName>
    </submittedName>
</protein>
<reference evidence="6 7" key="1">
    <citation type="submission" date="2020-10" db="EMBL/GenBank/DDBJ databases">
        <title>Ramlibacter sp. HM2 16S ribosomal RNA gene Genome sequencing and assembly.</title>
        <authorList>
            <person name="Kang M."/>
        </authorList>
    </citation>
    <scope>NUCLEOTIDE SEQUENCE [LARGE SCALE GENOMIC DNA]</scope>
    <source>
        <strain evidence="6 7">HM2</strain>
    </source>
</reference>
<dbReference type="PANTHER" id="PTHR30419:SF2">
    <property type="entry name" value="LYSR FAMILY TRANSCRIPTIONAL REGULATOR"/>
    <property type="match status" value="1"/>
</dbReference>
<keyword evidence="2" id="KW-0805">Transcription regulation</keyword>
<proteinExistence type="inferred from homology"/>
<dbReference type="InterPro" id="IPR000847">
    <property type="entry name" value="LysR_HTH_N"/>
</dbReference>